<evidence type="ECO:0000313" key="9">
    <source>
        <dbReference type="Proteomes" id="UP000024942"/>
    </source>
</evidence>
<evidence type="ECO:0000256" key="5">
    <source>
        <dbReference type="SAM" id="MobiDB-lite"/>
    </source>
</evidence>
<protein>
    <submittedName>
        <fullName evidence="8">TonB family protein</fullName>
    </submittedName>
</protein>
<dbReference type="NCBIfam" id="TIGR01352">
    <property type="entry name" value="tonB_Cterm"/>
    <property type="match status" value="1"/>
</dbReference>
<evidence type="ECO:0000256" key="1">
    <source>
        <dbReference type="ARBA" id="ARBA00004167"/>
    </source>
</evidence>
<feature type="region of interest" description="Disordered" evidence="5">
    <location>
        <begin position="49"/>
        <end position="85"/>
    </location>
</feature>
<comment type="caution">
    <text evidence="8">The sequence shown here is derived from an EMBL/GenBank/DDBJ whole genome shotgun (WGS) entry which is preliminary data.</text>
</comment>
<feature type="domain" description="TonB C-terminal" evidence="7">
    <location>
        <begin position="117"/>
        <end position="207"/>
    </location>
</feature>
<dbReference type="Proteomes" id="UP000024942">
    <property type="component" value="Unassembled WGS sequence"/>
</dbReference>
<evidence type="ECO:0000313" key="8">
    <source>
        <dbReference type="EMBL" id="KDA03685.1"/>
    </source>
</evidence>
<keyword evidence="3 6" id="KW-1133">Transmembrane helix</keyword>
<evidence type="ECO:0000256" key="2">
    <source>
        <dbReference type="ARBA" id="ARBA00022692"/>
    </source>
</evidence>
<evidence type="ECO:0000259" key="7">
    <source>
        <dbReference type="PROSITE" id="PS52015"/>
    </source>
</evidence>
<dbReference type="InterPro" id="IPR037682">
    <property type="entry name" value="TonB_C"/>
</dbReference>
<comment type="subcellular location">
    <subcellularLocation>
        <location evidence="1">Membrane</location>
        <topology evidence="1">Single-pass membrane protein</topology>
    </subcellularLocation>
</comment>
<gene>
    <name evidence="8" type="ORF">HOC_04372</name>
</gene>
<keyword evidence="4 6" id="KW-0472">Membrane</keyword>
<dbReference type="PROSITE" id="PS52015">
    <property type="entry name" value="TONB_CTD"/>
    <property type="match status" value="1"/>
</dbReference>
<dbReference type="GO" id="GO:0055085">
    <property type="term" value="P:transmembrane transport"/>
    <property type="evidence" value="ECO:0007669"/>
    <property type="project" value="InterPro"/>
</dbReference>
<dbReference type="eggNOG" id="COG0810">
    <property type="taxonomic scope" value="Bacteria"/>
</dbReference>
<sequence>MLNSTATRTPAAALMALPVAYGLFLLMNSLIDVKEITIAPVASRVLDAITPQRPDPDAPITNRAKPTPLESATQPPPPPRASATQTDIFLPTPVVPGAVPEGLSSHVQMPTIKPVVVSSRDYQVVRPPLPVYPRRAAERGISGTCNVAFSIDPRGKPFRVSATCSDPVFVSEAESSVSKAEFAPQLVDGQFVTVTGLEYPLNFKLGE</sequence>
<keyword evidence="2 6" id="KW-0812">Transmembrane</keyword>
<dbReference type="InterPro" id="IPR006260">
    <property type="entry name" value="TonB/TolA_C"/>
</dbReference>
<dbReference type="SUPFAM" id="SSF74653">
    <property type="entry name" value="TolA/TonB C-terminal domain"/>
    <property type="match status" value="1"/>
</dbReference>
<feature type="transmembrane region" description="Helical" evidence="6">
    <location>
        <begin position="12"/>
        <end position="31"/>
    </location>
</feature>
<evidence type="ECO:0000256" key="3">
    <source>
        <dbReference type="ARBA" id="ARBA00022989"/>
    </source>
</evidence>
<dbReference type="Gene3D" id="3.30.1150.10">
    <property type="match status" value="1"/>
</dbReference>
<name>A0A059GAS2_9PROT</name>
<evidence type="ECO:0000256" key="6">
    <source>
        <dbReference type="SAM" id="Phobius"/>
    </source>
</evidence>
<reference evidence="8 9" key="1">
    <citation type="journal article" date="2014" name="Antonie Van Leeuwenhoek">
        <title>Hyphomonas beringensis sp. nov. and Hyphomonas chukchiensis sp. nov., isolated from surface seawater of the Bering Sea and Chukchi Sea.</title>
        <authorList>
            <person name="Li C."/>
            <person name="Lai Q."/>
            <person name="Li G."/>
            <person name="Dong C."/>
            <person name="Wang J."/>
            <person name="Liao Y."/>
            <person name="Shao Z."/>
        </authorList>
    </citation>
    <scope>NUCLEOTIDE SEQUENCE [LARGE SCALE GENOMIC DNA]</scope>
    <source>
        <strain evidence="8 9">SCH89</strain>
    </source>
</reference>
<proteinExistence type="predicted"/>
<dbReference type="EMBL" id="ARYL01000004">
    <property type="protein sequence ID" value="KDA03685.1"/>
    <property type="molecule type" value="Genomic_DNA"/>
</dbReference>
<dbReference type="RefSeq" id="WP_162174804.1">
    <property type="nucleotide sequence ID" value="NZ_ARYL01000004.1"/>
</dbReference>
<dbReference type="OrthoDB" id="7630804at2"/>
<accession>A0A059GAS2</accession>
<dbReference type="STRING" id="1280953.HOC_04372"/>
<organism evidence="8 9">
    <name type="scientific">Hyphomonas oceanitis SCH89</name>
    <dbReference type="NCBI Taxonomy" id="1280953"/>
    <lineage>
        <taxon>Bacteria</taxon>
        <taxon>Pseudomonadati</taxon>
        <taxon>Pseudomonadota</taxon>
        <taxon>Alphaproteobacteria</taxon>
        <taxon>Hyphomonadales</taxon>
        <taxon>Hyphomonadaceae</taxon>
        <taxon>Hyphomonas</taxon>
    </lineage>
</organism>
<evidence type="ECO:0000256" key="4">
    <source>
        <dbReference type="ARBA" id="ARBA00023136"/>
    </source>
</evidence>
<keyword evidence="9" id="KW-1185">Reference proteome</keyword>
<dbReference type="Pfam" id="PF03544">
    <property type="entry name" value="TonB_C"/>
    <property type="match status" value="1"/>
</dbReference>
<dbReference type="GO" id="GO:0016020">
    <property type="term" value="C:membrane"/>
    <property type="evidence" value="ECO:0007669"/>
    <property type="project" value="UniProtKB-SubCell"/>
</dbReference>
<dbReference type="AlphaFoldDB" id="A0A059GAS2"/>
<dbReference type="PATRIC" id="fig|1280953.3.peg.885"/>